<sequence>MSRAYDKLVRDDIPELLRRDGKRVETHTAAADEYVERLDAKLDEEIAEYREDGSLEELADVLEVAYALAAAEGATRSELEELRAEKAERNGRFIDRTVLESVGEE</sequence>
<dbReference type="EMBL" id="QKKZ01000002">
    <property type="protein sequence ID" value="KAB7514768.1"/>
    <property type="molecule type" value="Genomic_DNA"/>
</dbReference>
<gene>
    <name evidence="1" type="ORF">DM867_06540</name>
</gene>
<keyword evidence="2" id="KW-1185">Reference proteome</keyword>
<comment type="caution">
    <text evidence="1">The sequence shown here is derived from an EMBL/GenBank/DDBJ whole genome shotgun (WGS) entry which is preliminary data.</text>
</comment>
<evidence type="ECO:0008006" key="3">
    <source>
        <dbReference type="Google" id="ProtNLM"/>
    </source>
</evidence>
<dbReference type="Proteomes" id="UP000326865">
    <property type="component" value="Unassembled WGS sequence"/>
</dbReference>
<dbReference type="InterPro" id="IPR038735">
    <property type="entry name" value="MSMEG_1276-like_NTP-PPase_dom"/>
</dbReference>
<organism evidence="1 2">
    <name type="scientific">Halosegnis rubeus</name>
    <dbReference type="NCBI Taxonomy" id="2212850"/>
    <lineage>
        <taxon>Archaea</taxon>
        <taxon>Methanobacteriati</taxon>
        <taxon>Methanobacteriota</taxon>
        <taxon>Stenosarchaea group</taxon>
        <taxon>Halobacteria</taxon>
        <taxon>Halobacteriales</taxon>
        <taxon>Natronomonadaceae</taxon>
        <taxon>Halosegnis</taxon>
    </lineage>
</organism>
<reference evidence="1 2" key="1">
    <citation type="submission" date="2019-10" db="EMBL/GenBank/DDBJ databases">
        <title>Unraveling microbial dark matter from salterns through culturing: the case of the genus Halosegnis.</title>
        <authorList>
            <person name="Duran-Viseras A."/>
            <person name="Andrei A.-S."/>
            <person name="Vera-Gargallo B."/>
            <person name="Ghai R."/>
            <person name="Sanchez-Porro C."/>
            <person name="Ventosa A."/>
        </authorList>
    </citation>
    <scope>NUCLEOTIDE SEQUENCE [LARGE SCALE GENOMIC DNA]</scope>
    <source>
        <strain evidence="1 2">F18-79</strain>
    </source>
</reference>
<accession>A0A5N5U8E5</accession>
<protein>
    <recommendedName>
        <fullName evidence="3">Phosphoribosyl-ATP pyrophosphohydrolase</fullName>
    </recommendedName>
</protein>
<dbReference type="CDD" id="cd11532">
    <property type="entry name" value="NTP-PPase_COG4997"/>
    <property type="match status" value="1"/>
</dbReference>
<name>A0A5N5U8E5_9EURY</name>
<proteinExistence type="predicted"/>
<dbReference type="AlphaFoldDB" id="A0A5N5U8E5"/>
<dbReference type="RefSeq" id="WP_152133978.1">
    <property type="nucleotide sequence ID" value="NZ_QKKZ01000002.1"/>
</dbReference>
<evidence type="ECO:0000313" key="2">
    <source>
        <dbReference type="Proteomes" id="UP000326865"/>
    </source>
</evidence>
<evidence type="ECO:0000313" key="1">
    <source>
        <dbReference type="EMBL" id="KAB7514768.1"/>
    </source>
</evidence>